<gene>
    <name evidence="9" type="ORF">ESZ54_08260</name>
</gene>
<dbReference type="AlphaFoldDB" id="A0A4V3TUZ5"/>
<feature type="domain" description="EamA" evidence="8">
    <location>
        <begin position="153"/>
        <end position="294"/>
    </location>
</feature>
<evidence type="ECO:0000256" key="6">
    <source>
        <dbReference type="ARBA" id="ARBA00023136"/>
    </source>
</evidence>
<feature type="domain" description="EamA" evidence="8">
    <location>
        <begin position="8"/>
        <end position="139"/>
    </location>
</feature>
<evidence type="ECO:0000256" key="4">
    <source>
        <dbReference type="ARBA" id="ARBA00022692"/>
    </source>
</evidence>
<evidence type="ECO:0000256" key="2">
    <source>
        <dbReference type="ARBA" id="ARBA00007362"/>
    </source>
</evidence>
<dbReference type="Pfam" id="PF00892">
    <property type="entry name" value="EamA"/>
    <property type="match status" value="2"/>
</dbReference>
<evidence type="ECO:0000256" key="7">
    <source>
        <dbReference type="SAM" id="Phobius"/>
    </source>
</evidence>
<evidence type="ECO:0000313" key="10">
    <source>
        <dbReference type="Proteomes" id="UP000310506"/>
    </source>
</evidence>
<keyword evidence="5 7" id="KW-1133">Transmembrane helix</keyword>
<dbReference type="GO" id="GO:0005886">
    <property type="term" value="C:plasma membrane"/>
    <property type="evidence" value="ECO:0007669"/>
    <property type="project" value="UniProtKB-SubCell"/>
</dbReference>
<comment type="caution">
    <text evidence="9">The sequence shown here is derived from an EMBL/GenBank/DDBJ whole genome shotgun (WGS) entry which is preliminary data.</text>
</comment>
<protein>
    <submittedName>
        <fullName evidence="9">DMT family transporter</fullName>
    </submittedName>
</protein>
<evidence type="ECO:0000256" key="3">
    <source>
        <dbReference type="ARBA" id="ARBA00022475"/>
    </source>
</evidence>
<feature type="transmembrane region" description="Helical" evidence="7">
    <location>
        <begin position="123"/>
        <end position="140"/>
    </location>
</feature>
<feature type="transmembrane region" description="Helical" evidence="7">
    <location>
        <begin position="37"/>
        <end position="56"/>
    </location>
</feature>
<evidence type="ECO:0000256" key="5">
    <source>
        <dbReference type="ARBA" id="ARBA00022989"/>
    </source>
</evidence>
<feature type="transmembrane region" description="Helical" evidence="7">
    <location>
        <begin position="183"/>
        <end position="205"/>
    </location>
</feature>
<evidence type="ECO:0000259" key="8">
    <source>
        <dbReference type="Pfam" id="PF00892"/>
    </source>
</evidence>
<evidence type="ECO:0000313" key="9">
    <source>
        <dbReference type="EMBL" id="THB60949.1"/>
    </source>
</evidence>
<dbReference type="Gene3D" id="1.10.3730.20">
    <property type="match status" value="1"/>
</dbReference>
<evidence type="ECO:0000256" key="1">
    <source>
        <dbReference type="ARBA" id="ARBA00004651"/>
    </source>
</evidence>
<dbReference type="RefSeq" id="WP_136137195.1">
    <property type="nucleotide sequence ID" value="NZ_SDGV01000017.1"/>
</dbReference>
<dbReference type="SUPFAM" id="SSF103481">
    <property type="entry name" value="Multidrug resistance efflux transporter EmrE"/>
    <property type="match status" value="2"/>
</dbReference>
<feature type="transmembrane region" description="Helical" evidence="7">
    <location>
        <begin position="254"/>
        <end position="271"/>
    </location>
</feature>
<proteinExistence type="inferred from homology"/>
<keyword evidence="4 7" id="KW-0812">Transmembrane</keyword>
<keyword evidence="10" id="KW-1185">Reference proteome</keyword>
<comment type="subcellular location">
    <subcellularLocation>
        <location evidence="1">Cell membrane</location>
        <topology evidence="1">Multi-pass membrane protein</topology>
    </subcellularLocation>
</comment>
<comment type="similarity">
    <text evidence="2">Belongs to the EamA transporter family.</text>
</comment>
<feature type="transmembrane region" description="Helical" evidence="7">
    <location>
        <begin position="7"/>
        <end position="25"/>
    </location>
</feature>
<feature type="transmembrane region" description="Helical" evidence="7">
    <location>
        <begin position="277"/>
        <end position="296"/>
    </location>
</feature>
<feature type="transmembrane region" description="Helical" evidence="7">
    <location>
        <begin position="98"/>
        <end position="116"/>
    </location>
</feature>
<dbReference type="OrthoDB" id="1682095at2"/>
<keyword evidence="3" id="KW-1003">Cell membrane</keyword>
<dbReference type="InterPro" id="IPR037185">
    <property type="entry name" value="EmrE-like"/>
</dbReference>
<dbReference type="PANTHER" id="PTHR32322">
    <property type="entry name" value="INNER MEMBRANE TRANSPORTER"/>
    <property type="match status" value="1"/>
</dbReference>
<accession>A0A4V3TUZ5</accession>
<feature type="transmembrane region" description="Helical" evidence="7">
    <location>
        <begin position="221"/>
        <end position="242"/>
    </location>
</feature>
<dbReference type="Proteomes" id="UP000310506">
    <property type="component" value="Unassembled WGS sequence"/>
</dbReference>
<dbReference type="PANTHER" id="PTHR32322:SF18">
    <property type="entry name" value="S-ADENOSYLMETHIONINE_S-ADENOSYLHOMOCYSTEINE TRANSPORTER"/>
    <property type="match status" value="1"/>
</dbReference>
<dbReference type="EMBL" id="SDGV01000017">
    <property type="protein sequence ID" value="THB60949.1"/>
    <property type="molecule type" value="Genomic_DNA"/>
</dbReference>
<reference evidence="9 10" key="1">
    <citation type="submission" date="2019-01" db="EMBL/GenBank/DDBJ databases">
        <title>Vagococcus silagei sp. nov. isolated from brewer's grain.</title>
        <authorList>
            <person name="Guu J.-R."/>
        </authorList>
    </citation>
    <scope>NUCLEOTIDE SEQUENCE [LARGE SCALE GENOMIC DNA]</scope>
    <source>
        <strain evidence="9 10">2B-2</strain>
    </source>
</reference>
<feature type="transmembrane region" description="Helical" evidence="7">
    <location>
        <begin position="152"/>
        <end position="171"/>
    </location>
</feature>
<organism evidence="9 10">
    <name type="scientific">Vagococcus silagei</name>
    <dbReference type="NCBI Taxonomy" id="2508885"/>
    <lineage>
        <taxon>Bacteria</taxon>
        <taxon>Bacillati</taxon>
        <taxon>Bacillota</taxon>
        <taxon>Bacilli</taxon>
        <taxon>Lactobacillales</taxon>
        <taxon>Enterococcaceae</taxon>
        <taxon>Vagococcus</taxon>
    </lineage>
</organism>
<keyword evidence="6 7" id="KW-0472">Membrane</keyword>
<dbReference type="InterPro" id="IPR050638">
    <property type="entry name" value="AA-Vitamin_Transporters"/>
</dbReference>
<feature type="transmembrane region" description="Helical" evidence="7">
    <location>
        <begin position="70"/>
        <end position="92"/>
    </location>
</feature>
<sequence length="303" mass="33720">MKQTIKAHVAIVTQIAIVGLSYLFVKEGLTYADPFTQLSHRFIVATLGIWIVRYFVPHQSIFTRQAFKELLPLGLFYPVLFFSLQTLALTMITTLEAGIISATIPILILVLAMVILKEKPSRLQKIVMVIAFLGVLYLNLNGQSQQSEFSFLGTTLMFLSALSSALYTITAKKVALNYETIDMTTFMLTFGMSIFTVIAICQRVIGWQTVSYFEPLFHTQYWIAILYLGLLSSLGSAFLSNYAIHHVPASTMGLFSNLSPIITVFAGVFIVGEAIKLYQIIGIAIILIPIIGMNLIQLKLSKK</sequence>
<dbReference type="InterPro" id="IPR000620">
    <property type="entry name" value="EamA_dom"/>
</dbReference>
<name>A0A4V3TUZ5_9ENTE</name>